<evidence type="ECO:0000256" key="3">
    <source>
        <dbReference type="ARBA" id="ARBA00022801"/>
    </source>
</evidence>
<reference evidence="7" key="1">
    <citation type="submission" date="2016-10" db="EMBL/GenBank/DDBJ databases">
        <authorList>
            <person name="Varghese N."/>
            <person name="Submissions S."/>
        </authorList>
    </citation>
    <scope>NUCLEOTIDE SEQUENCE [LARGE SCALE GENOMIC DNA]</scope>
    <source>
        <strain evidence="7">NRRL B-59562</strain>
    </source>
</reference>
<comment type="cofactor">
    <cofactor evidence="1">
        <name>Mg(2+)</name>
        <dbReference type="ChEBI" id="CHEBI:18420"/>
    </cofactor>
</comment>
<evidence type="ECO:0000313" key="6">
    <source>
        <dbReference type="EMBL" id="SDX79247.1"/>
    </source>
</evidence>
<dbReference type="GO" id="GO:0004518">
    <property type="term" value="F:nuclease activity"/>
    <property type="evidence" value="ECO:0007669"/>
    <property type="project" value="UniProtKB-KW"/>
</dbReference>
<organism evidence="6 7">
    <name type="scientific">Pseudomonas kuykendallii</name>
    <dbReference type="NCBI Taxonomy" id="1007099"/>
    <lineage>
        <taxon>Bacteria</taxon>
        <taxon>Pseudomonadati</taxon>
        <taxon>Pseudomonadota</taxon>
        <taxon>Gammaproteobacteria</taxon>
        <taxon>Pseudomonadales</taxon>
        <taxon>Pseudomonadaceae</taxon>
        <taxon>Pseudomonas</taxon>
    </lineage>
</organism>
<dbReference type="OrthoDB" id="9793683at2"/>
<name>A0A1H3EL05_9PSED</name>
<keyword evidence="3" id="KW-0378">Hydrolase</keyword>
<dbReference type="GO" id="GO:0016788">
    <property type="term" value="F:hydrolase activity, acting on ester bonds"/>
    <property type="evidence" value="ECO:0007669"/>
    <property type="project" value="InterPro"/>
</dbReference>
<dbReference type="InterPro" id="IPR014883">
    <property type="entry name" value="VRR_NUC"/>
</dbReference>
<evidence type="ECO:0000256" key="2">
    <source>
        <dbReference type="ARBA" id="ARBA00022722"/>
    </source>
</evidence>
<evidence type="ECO:0000256" key="1">
    <source>
        <dbReference type="ARBA" id="ARBA00001946"/>
    </source>
</evidence>
<gene>
    <name evidence="6" type="ORF">SAMN05216287_3764</name>
</gene>
<evidence type="ECO:0000256" key="4">
    <source>
        <dbReference type="SAM" id="MobiDB-lite"/>
    </source>
</evidence>
<dbReference type="Proteomes" id="UP000243778">
    <property type="component" value="Unassembled WGS sequence"/>
</dbReference>
<protein>
    <submittedName>
        <fullName evidence="6">VRR-NUC domain-containing protein</fullName>
    </submittedName>
</protein>
<feature type="region of interest" description="Disordered" evidence="4">
    <location>
        <begin position="1"/>
        <end position="20"/>
    </location>
</feature>
<feature type="domain" description="VRR-NUC" evidence="5">
    <location>
        <begin position="22"/>
        <end position="126"/>
    </location>
</feature>
<accession>A0A1H3EL05</accession>
<keyword evidence="2" id="KW-0540">Nuclease</keyword>
<dbReference type="Gene3D" id="3.40.1350.10">
    <property type="match status" value="1"/>
</dbReference>
<proteinExistence type="predicted"/>
<evidence type="ECO:0000313" key="7">
    <source>
        <dbReference type="Proteomes" id="UP000243778"/>
    </source>
</evidence>
<dbReference type="SMART" id="SM00990">
    <property type="entry name" value="VRR_NUC"/>
    <property type="match status" value="1"/>
</dbReference>
<dbReference type="Pfam" id="PF08774">
    <property type="entry name" value="VRR_NUC"/>
    <property type="match status" value="1"/>
</dbReference>
<dbReference type="InterPro" id="IPR011856">
    <property type="entry name" value="tRNA_endonuc-like_dom_sf"/>
</dbReference>
<dbReference type="EMBL" id="FNNU01000006">
    <property type="protein sequence ID" value="SDX79247.1"/>
    <property type="molecule type" value="Genomic_DNA"/>
</dbReference>
<dbReference type="STRING" id="1007099.SAMN05216287_3764"/>
<sequence>MGEALLKKWKRPSTPRRAPSVDYEGMEQTALFRWLQVRHPLAWKLAYHVPNGGHRVKAVAAKLKAQGVKAGVSDFCLPMARGGWFGLYIEFKATPPHAAPVSDSQTAFLMAVEQQGYMAIVCRGMDEAMQVIDGYMAHSPTQAVKA</sequence>
<dbReference type="AlphaFoldDB" id="A0A1H3EL05"/>
<keyword evidence="7" id="KW-1185">Reference proteome</keyword>
<evidence type="ECO:0000259" key="5">
    <source>
        <dbReference type="SMART" id="SM00990"/>
    </source>
</evidence>
<dbReference type="GO" id="GO:0003676">
    <property type="term" value="F:nucleic acid binding"/>
    <property type="evidence" value="ECO:0007669"/>
    <property type="project" value="InterPro"/>
</dbReference>
<dbReference type="RefSeq" id="WP_090231179.1">
    <property type="nucleotide sequence ID" value="NZ_FNNU01000006.1"/>
</dbReference>